<dbReference type="AlphaFoldDB" id="A0A2S9PYG2"/>
<organism evidence="2 3">
    <name type="scientific">Streptomyces solincola</name>
    <dbReference type="NCBI Taxonomy" id="2100817"/>
    <lineage>
        <taxon>Bacteria</taxon>
        <taxon>Bacillati</taxon>
        <taxon>Actinomycetota</taxon>
        <taxon>Actinomycetes</taxon>
        <taxon>Kitasatosporales</taxon>
        <taxon>Streptomycetaceae</taxon>
        <taxon>Streptomyces</taxon>
    </lineage>
</organism>
<name>A0A2S9PYG2_9ACTN</name>
<dbReference type="EMBL" id="PVLV01000121">
    <property type="protein sequence ID" value="PRH79377.1"/>
    <property type="molecule type" value="Genomic_DNA"/>
</dbReference>
<proteinExistence type="predicted"/>
<sequence length="238" mass="26166">MNLGECFLNQVREIERLQEEIDGLVDQLIRGWTERIHYRVAVPTDCAHINCKCVAATEARAQTITHAGLLDQLKLFQQQGDPGPRDGAERGAPNKPGSRPPGNMKGFHLLDEISVEIMSFGQECAERAGYGPDVALVSVAGNLGNIRRLSTSAYDRDELLAYDIRNRLRGWVRRCRLALAHDQPDEMLADTVCGECGGGLAVGRGAETDVRCVGTPEQPPCGVRYGRQDWVALLEAQQ</sequence>
<comment type="caution">
    <text evidence="2">The sequence shown here is derived from an EMBL/GenBank/DDBJ whole genome shotgun (WGS) entry which is preliminary data.</text>
</comment>
<feature type="region of interest" description="Disordered" evidence="1">
    <location>
        <begin position="78"/>
        <end position="105"/>
    </location>
</feature>
<evidence type="ECO:0000256" key="1">
    <source>
        <dbReference type="SAM" id="MobiDB-lite"/>
    </source>
</evidence>
<keyword evidence="3" id="KW-1185">Reference proteome</keyword>
<reference evidence="2 3" key="1">
    <citation type="submission" date="2018-03" db="EMBL/GenBank/DDBJ databases">
        <title>Novel Streptomyces sp. from soil.</title>
        <authorList>
            <person name="Tan G.Y.A."/>
            <person name="Lee Z.Y."/>
        </authorList>
    </citation>
    <scope>NUCLEOTIDE SEQUENCE [LARGE SCALE GENOMIC DNA]</scope>
    <source>
        <strain evidence="2 3">ST5x</strain>
    </source>
</reference>
<dbReference type="Proteomes" id="UP000239322">
    <property type="component" value="Unassembled WGS sequence"/>
</dbReference>
<evidence type="ECO:0000313" key="3">
    <source>
        <dbReference type="Proteomes" id="UP000239322"/>
    </source>
</evidence>
<accession>A0A2S9PYG2</accession>
<protein>
    <submittedName>
        <fullName evidence="2">Uncharacterized protein</fullName>
    </submittedName>
</protein>
<evidence type="ECO:0000313" key="2">
    <source>
        <dbReference type="EMBL" id="PRH79377.1"/>
    </source>
</evidence>
<gene>
    <name evidence="2" type="ORF">C6N75_09845</name>
</gene>